<evidence type="ECO:0000313" key="1">
    <source>
        <dbReference type="EMBL" id="MEL1242847.1"/>
    </source>
</evidence>
<sequence length="62" mass="7184">MRLAGNYISKYTFKAITSRGDTTDFKYTCPEYSIFLQTPVLLSIHHWYSVKWNMANSSNGTK</sequence>
<dbReference type="Proteomes" id="UP001464555">
    <property type="component" value="Unassembled WGS sequence"/>
</dbReference>
<proteinExistence type="predicted"/>
<dbReference type="EMBL" id="JBBYHR010000001">
    <property type="protein sequence ID" value="MEL1242847.1"/>
    <property type="molecule type" value="Genomic_DNA"/>
</dbReference>
<gene>
    <name evidence="1" type="ORF">AAEO56_01125</name>
</gene>
<accession>A0ABU9HSF1</accession>
<keyword evidence="2" id="KW-1185">Reference proteome</keyword>
<organism evidence="1 2">
    <name type="scientific">Flavobacterium arundinis</name>
    <dbReference type="NCBI Taxonomy" id="3139143"/>
    <lineage>
        <taxon>Bacteria</taxon>
        <taxon>Pseudomonadati</taxon>
        <taxon>Bacteroidota</taxon>
        <taxon>Flavobacteriia</taxon>
        <taxon>Flavobacteriales</taxon>
        <taxon>Flavobacteriaceae</taxon>
        <taxon>Flavobacterium</taxon>
    </lineage>
</organism>
<protein>
    <submittedName>
        <fullName evidence="1">Uncharacterized protein</fullName>
    </submittedName>
</protein>
<name>A0ABU9HSF1_9FLAO</name>
<evidence type="ECO:0000313" key="2">
    <source>
        <dbReference type="Proteomes" id="UP001464555"/>
    </source>
</evidence>
<reference evidence="1 2" key="1">
    <citation type="submission" date="2024-04" db="EMBL/GenBank/DDBJ databases">
        <title>Flavobacterium sp. DGU11 16S ribosomal RNA gene Genome sequencing and assembly.</title>
        <authorList>
            <person name="Park S."/>
        </authorList>
    </citation>
    <scope>NUCLEOTIDE SEQUENCE [LARGE SCALE GENOMIC DNA]</scope>
    <source>
        <strain evidence="1 2">DGU11</strain>
    </source>
</reference>
<comment type="caution">
    <text evidence="1">The sequence shown here is derived from an EMBL/GenBank/DDBJ whole genome shotgun (WGS) entry which is preliminary data.</text>
</comment>